<proteinExistence type="predicted"/>
<evidence type="ECO:0000313" key="2">
    <source>
        <dbReference type="Proteomes" id="UP000233469"/>
    </source>
</evidence>
<organism evidence="1 2">
    <name type="scientific">Rhizophagus irregularis</name>
    <dbReference type="NCBI Taxonomy" id="588596"/>
    <lineage>
        <taxon>Eukaryota</taxon>
        <taxon>Fungi</taxon>
        <taxon>Fungi incertae sedis</taxon>
        <taxon>Mucoromycota</taxon>
        <taxon>Glomeromycotina</taxon>
        <taxon>Glomeromycetes</taxon>
        <taxon>Glomerales</taxon>
        <taxon>Glomeraceae</taxon>
        <taxon>Rhizophagus</taxon>
    </lineage>
</organism>
<reference evidence="1 2" key="2">
    <citation type="submission" date="2017-10" db="EMBL/GenBank/DDBJ databases">
        <title>Extensive intraspecific genome diversity in a model arbuscular mycorrhizal fungus.</title>
        <authorList>
            <person name="Chen E.C.H."/>
            <person name="Morin E."/>
            <person name="Baudet D."/>
            <person name="Noel J."/>
            <person name="Ndikumana S."/>
            <person name="Charron P."/>
            <person name="St-Onge C."/>
            <person name="Giorgi J."/>
            <person name="Grigoriev I.V."/>
            <person name="Roux C."/>
            <person name="Martin F.M."/>
            <person name="Corradi N."/>
        </authorList>
    </citation>
    <scope>NUCLEOTIDE SEQUENCE [LARGE SCALE GENOMIC DNA]</scope>
    <source>
        <strain evidence="1 2">C2</strain>
    </source>
</reference>
<name>A0A2N1M1Y5_9GLOM</name>
<protein>
    <recommendedName>
        <fullName evidence="3">Highly derived d5-like helicase-primase: PROVISIONAL</fullName>
    </recommendedName>
</protein>
<dbReference type="Proteomes" id="UP000233469">
    <property type="component" value="Unassembled WGS sequence"/>
</dbReference>
<dbReference type="AlphaFoldDB" id="A0A2N1M1Y5"/>
<comment type="caution">
    <text evidence="1">The sequence shown here is derived from an EMBL/GenBank/DDBJ whole genome shotgun (WGS) entry which is preliminary data.</text>
</comment>
<dbReference type="EMBL" id="LLXL01007089">
    <property type="protein sequence ID" value="PKK55668.1"/>
    <property type="molecule type" value="Genomic_DNA"/>
</dbReference>
<evidence type="ECO:0008006" key="3">
    <source>
        <dbReference type="Google" id="ProtNLM"/>
    </source>
</evidence>
<evidence type="ECO:0000313" key="1">
    <source>
        <dbReference type="EMBL" id="PKK55668.1"/>
    </source>
</evidence>
<accession>A0A2N1M1Y5</accession>
<sequence length="199" mass="22778">MCNIKEKFTRKAVYEAVQVTIACIQIDTKLWVLKLEDSNGGLFFKMSSKLDLRKYEISLVEMGGDVVKLENLIDQAVVKGIIQYRGIDFLSFPPCSPPPNTKFFNLFLGFKAPIIEIDSALIELIIWHIKNVWCDENKDLSKYVLNWFAYLVQYPDKKPGTVLVLRSPPRSGKNILTDFIGKEVLGQNYSLQHLILGKY</sequence>
<reference evidence="1 2" key="1">
    <citation type="submission" date="2016-04" db="EMBL/GenBank/DDBJ databases">
        <title>Genome analyses suggest a sexual origin of heterokaryosis in a supposedly ancient asexual fungus.</title>
        <authorList>
            <person name="Ropars J."/>
            <person name="Sedzielewska K."/>
            <person name="Noel J."/>
            <person name="Charron P."/>
            <person name="Farinelli L."/>
            <person name="Marton T."/>
            <person name="Kruger M."/>
            <person name="Pelin A."/>
            <person name="Brachmann A."/>
            <person name="Corradi N."/>
        </authorList>
    </citation>
    <scope>NUCLEOTIDE SEQUENCE [LARGE SCALE GENOMIC DNA]</scope>
    <source>
        <strain evidence="1 2">C2</strain>
    </source>
</reference>
<gene>
    <name evidence="1" type="ORF">RhiirC2_801801</name>
</gene>